<dbReference type="Gene3D" id="3.20.20.370">
    <property type="entry name" value="Glycoside hydrolase/deacetylase"/>
    <property type="match status" value="1"/>
</dbReference>
<dbReference type="Pfam" id="PF01522">
    <property type="entry name" value="Polysacc_deac_1"/>
    <property type="match status" value="1"/>
</dbReference>
<name>A0ABV5IVN9_9ACTN</name>
<dbReference type="Proteomes" id="UP001589647">
    <property type="component" value="Unassembled WGS sequence"/>
</dbReference>
<evidence type="ECO:0000313" key="3">
    <source>
        <dbReference type="Proteomes" id="UP001589647"/>
    </source>
</evidence>
<comment type="caution">
    <text evidence="2">The sequence shown here is derived from an EMBL/GenBank/DDBJ whole genome shotgun (WGS) entry which is preliminary data.</text>
</comment>
<gene>
    <name evidence="2" type="ORF">ACFFV7_44605</name>
</gene>
<evidence type="ECO:0000259" key="1">
    <source>
        <dbReference type="Pfam" id="PF01522"/>
    </source>
</evidence>
<proteinExistence type="predicted"/>
<feature type="domain" description="NodB homology" evidence="1">
    <location>
        <begin position="5"/>
        <end position="69"/>
    </location>
</feature>
<accession>A0ABV5IVN9</accession>
<dbReference type="RefSeq" id="WP_189654140.1">
    <property type="nucleotide sequence ID" value="NZ_BMRC01000059.1"/>
</dbReference>
<dbReference type="SUPFAM" id="SSF88713">
    <property type="entry name" value="Glycoside hydrolase/deacetylase"/>
    <property type="match status" value="1"/>
</dbReference>
<protein>
    <submittedName>
        <fullName evidence="2">Polysaccharide deacetylase family protein</fullName>
    </submittedName>
</protein>
<dbReference type="EMBL" id="JBHMEI010000076">
    <property type="protein sequence ID" value="MFB9208327.1"/>
    <property type="molecule type" value="Genomic_DNA"/>
</dbReference>
<organism evidence="2 3">
    <name type="scientific">Nonomuraea spiralis</name>
    <dbReference type="NCBI Taxonomy" id="46182"/>
    <lineage>
        <taxon>Bacteria</taxon>
        <taxon>Bacillati</taxon>
        <taxon>Actinomycetota</taxon>
        <taxon>Actinomycetes</taxon>
        <taxon>Streptosporangiales</taxon>
        <taxon>Streptosporangiaceae</taxon>
        <taxon>Nonomuraea</taxon>
    </lineage>
</organism>
<keyword evidence="3" id="KW-1185">Reference proteome</keyword>
<sequence>MSGILLMTFDDFFVPEWSAMRGMFREHGARVTFFISEPYKLDDDAWRRLRELAGDGHTVGAHGLRHLWAPDRIAALGGDGYLAEDVDPCLAALRAHGFEAASFAYPVSRRDERSDAVLGGVFRRLRGGTGHPAEGGLDTLDEIFTPVAEVAGRRVLIGAGIDTGKLFKPAGVDDASVRSALVRAAAREEAVTFYAHAVADSHECNHVSPARLEMVLTQAAELGLRVLGFDDLDQTGMTSPTPV</sequence>
<dbReference type="InterPro" id="IPR011330">
    <property type="entry name" value="Glyco_hydro/deAcase_b/a-brl"/>
</dbReference>
<evidence type="ECO:0000313" key="2">
    <source>
        <dbReference type="EMBL" id="MFB9208327.1"/>
    </source>
</evidence>
<reference evidence="2 3" key="1">
    <citation type="submission" date="2024-09" db="EMBL/GenBank/DDBJ databases">
        <authorList>
            <person name="Sun Q."/>
            <person name="Mori K."/>
        </authorList>
    </citation>
    <scope>NUCLEOTIDE SEQUENCE [LARGE SCALE GENOMIC DNA]</scope>
    <source>
        <strain evidence="2 3">CCM 3426</strain>
    </source>
</reference>
<dbReference type="InterPro" id="IPR002509">
    <property type="entry name" value="NODB_dom"/>
</dbReference>